<accession>A0A345Z3Z9</accession>
<dbReference type="Proteomes" id="UP000254792">
    <property type="component" value="Chromosome"/>
</dbReference>
<keyword evidence="8 10" id="KW-0521">NADP</keyword>
<dbReference type="AlphaFoldDB" id="A0A345Z3Z9"/>
<evidence type="ECO:0000256" key="8">
    <source>
        <dbReference type="ARBA" id="ARBA00022857"/>
    </source>
</evidence>
<evidence type="ECO:0000256" key="5">
    <source>
        <dbReference type="ARBA" id="ARBA00022679"/>
    </source>
</evidence>
<comment type="catalytic activity">
    <reaction evidence="10">
        <text>uridine(54) in tRNA + (6R)-5,10-methylene-5,6,7,8-tetrahydrofolate + NADPH + H(+) = 5-methyluridine(54) in tRNA + (6S)-5,6,7,8-tetrahydrofolate + NADP(+)</text>
        <dbReference type="Rhea" id="RHEA:62372"/>
        <dbReference type="Rhea" id="RHEA-COMP:10167"/>
        <dbReference type="Rhea" id="RHEA-COMP:10193"/>
        <dbReference type="ChEBI" id="CHEBI:15378"/>
        <dbReference type="ChEBI" id="CHEBI:15636"/>
        <dbReference type="ChEBI" id="CHEBI:57453"/>
        <dbReference type="ChEBI" id="CHEBI:57783"/>
        <dbReference type="ChEBI" id="CHEBI:58349"/>
        <dbReference type="ChEBI" id="CHEBI:65315"/>
        <dbReference type="ChEBI" id="CHEBI:74447"/>
        <dbReference type="EC" id="2.1.1.74"/>
    </reaction>
</comment>
<organism evidence="12 13">
    <name type="scientific">Spiroplasma alleghenense</name>
    <dbReference type="NCBI Taxonomy" id="216931"/>
    <lineage>
        <taxon>Bacteria</taxon>
        <taxon>Bacillati</taxon>
        <taxon>Mycoplasmatota</taxon>
        <taxon>Mollicutes</taxon>
        <taxon>Entomoplasmatales</taxon>
        <taxon>Spiroplasmataceae</taxon>
        <taxon>Spiroplasma</taxon>
    </lineage>
</organism>
<dbReference type="PANTHER" id="PTHR11806">
    <property type="entry name" value="GLUCOSE INHIBITED DIVISION PROTEIN A"/>
    <property type="match status" value="1"/>
</dbReference>
<keyword evidence="4 10" id="KW-0285">Flavoprotein</keyword>
<evidence type="ECO:0000256" key="1">
    <source>
        <dbReference type="ARBA" id="ARBA00001974"/>
    </source>
</evidence>
<dbReference type="HAMAP" id="MF_01037">
    <property type="entry name" value="TrmFO"/>
    <property type="match status" value="1"/>
</dbReference>
<evidence type="ECO:0000313" key="12">
    <source>
        <dbReference type="EMBL" id="AXK51328.1"/>
    </source>
</evidence>
<dbReference type="SUPFAM" id="SSF51905">
    <property type="entry name" value="FAD/NAD(P)-binding domain"/>
    <property type="match status" value="1"/>
</dbReference>
<keyword evidence="13" id="KW-1185">Reference proteome</keyword>
<dbReference type="InterPro" id="IPR036188">
    <property type="entry name" value="FAD/NAD-bd_sf"/>
</dbReference>
<evidence type="ECO:0000256" key="10">
    <source>
        <dbReference type="HAMAP-Rule" id="MF_01037"/>
    </source>
</evidence>
<evidence type="ECO:0000256" key="7">
    <source>
        <dbReference type="ARBA" id="ARBA00022827"/>
    </source>
</evidence>
<evidence type="ECO:0000256" key="4">
    <source>
        <dbReference type="ARBA" id="ARBA00022630"/>
    </source>
</evidence>
<name>A0A345Z3Z9_9MOLU</name>
<gene>
    <name evidence="12" type="primary">gid</name>
    <name evidence="10" type="synonym">trmFO</name>
    <name evidence="12" type="ORF">SALLE_v1c06580</name>
</gene>
<dbReference type="GO" id="GO:0030488">
    <property type="term" value="P:tRNA methylation"/>
    <property type="evidence" value="ECO:0007669"/>
    <property type="project" value="TreeGrafter"/>
</dbReference>
<dbReference type="PANTHER" id="PTHR11806:SF2">
    <property type="entry name" value="METHYLENETETRAHYDROFOLATE--TRNA-(URACIL-5-)-METHYLTRANSFERASE TRMFO"/>
    <property type="match status" value="1"/>
</dbReference>
<evidence type="ECO:0000256" key="9">
    <source>
        <dbReference type="ARBA" id="ARBA00023027"/>
    </source>
</evidence>
<keyword evidence="2 10" id="KW-0963">Cytoplasm</keyword>
<dbReference type="NCBIfam" id="NF003739">
    <property type="entry name" value="PRK05335.1"/>
    <property type="match status" value="1"/>
</dbReference>
<feature type="domain" description="MnmG N-terminal" evidence="11">
    <location>
        <begin position="4"/>
        <end position="365"/>
    </location>
</feature>
<dbReference type="InterPro" id="IPR004417">
    <property type="entry name" value="TrmFO"/>
</dbReference>
<dbReference type="InterPro" id="IPR040131">
    <property type="entry name" value="MnmG_N"/>
</dbReference>
<dbReference type="GO" id="GO:0005829">
    <property type="term" value="C:cytosol"/>
    <property type="evidence" value="ECO:0007669"/>
    <property type="project" value="TreeGrafter"/>
</dbReference>
<dbReference type="EMBL" id="CP031376">
    <property type="protein sequence ID" value="AXK51328.1"/>
    <property type="molecule type" value="Genomic_DNA"/>
</dbReference>
<feature type="binding site" evidence="10">
    <location>
        <begin position="8"/>
        <end position="13"/>
    </location>
    <ligand>
        <name>FAD</name>
        <dbReference type="ChEBI" id="CHEBI:57692"/>
    </ligand>
</feature>
<evidence type="ECO:0000256" key="3">
    <source>
        <dbReference type="ARBA" id="ARBA00022603"/>
    </source>
</evidence>
<evidence type="ECO:0000256" key="6">
    <source>
        <dbReference type="ARBA" id="ARBA00022694"/>
    </source>
</evidence>
<evidence type="ECO:0000256" key="2">
    <source>
        <dbReference type="ARBA" id="ARBA00022490"/>
    </source>
</evidence>
<comment type="catalytic activity">
    <reaction evidence="10">
        <text>uridine(54) in tRNA + (6R)-5,10-methylene-5,6,7,8-tetrahydrofolate + NADH + H(+) = 5-methyluridine(54) in tRNA + (6S)-5,6,7,8-tetrahydrofolate + NAD(+)</text>
        <dbReference type="Rhea" id="RHEA:16873"/>
        <dbReference type="Rhea" id="RHEA-COMP:10167"/>
        <dbReference type="Rhea" id="RHEA-COMP:10193"/>
        <dbReference type="ChEBI" id="CHEBI:15378"/>
        <dbReference type="ChEBI" id="CHEBI:15636"/>
        <dbReference type="ChEBI" id="CHEBI:57453"/>
        <dbReference type="ChEBI" id="CHEBI:57540"/>
        <dbReference type="ChEBI" id="CHEBI:57945"/>
        <dbReference type="ChEBI" id="CHEBI:65315"/>
        <dbReference type="ChEBI" id="CHEBI:74447"/>
        <dbReference type="EC" id="2.1.1.74"/>
    </reaction>
</comment>
<keyword evidence="7 10" id="KW-0274">FAD</keyword>
<comment type="similarity">
    <text evidence="10">Belongs to the MnmG family. TrmFO subfamily.</text>
</comment>
<comment type="function">
    <text evidence="10">Catalyzes the folate-dependent formation of 5-methyl-uridine at position 54 (M-5-U54) in all tRNAs.</text>
</comment>
<comment type="cofactor">
    <cofactor evidence="1 10">
        <name>FAD</name>
        <dbReference type="ChEBI" id="CHEBI:57692"/>
    </cofactor>
</comment>
<keyword evidence="5 10" id="KW-0808">Transferase</keyword>
<proteinExistence type="inferred from homology"/>
<comment type="subcellular location">
    <subcellularLocation>
        <location evidence="10">Cytoplasm</location>
    </subcellularLocation>
</comment>
<dbReference type="Pfam" id="PF01134">
    <property type="entry name" value="GIDA"/>
    <property type="match status" value="1"/>
</dbReference>
<dbReference type="RefSeq" id="WP_218936923.1">
    <property type="nucleotide sequence ID" value="NZ_CP031376.1"/>
</dbReference>
<sequence>MGLIKIVGAGLAGCEAAFQLASLGHLVEIYEVKTLKPNPIQKTNNFAELVCSNTFRSKSTKNAVGILKEELKLMNSLILKVAFETEIPSDDALAVDRDDFSKKITNIITNHPNIKIINQEFVEIKEDEITIIASGPLTTPNLQEQIAKITGKNKLFFLDASAPIITKDSINFEKVYWASRHGENNGEYICVPLEEDQFEKWYQELITASTTDIHDFEKEIFFQGCQPIEVLGKKGRKNLLNGPMSPNKLINPRTNNTPFSVLQLRQDNAIDSLYNIVGFQTNLKWPEQKRIIQMLPGLENAEIVRYGVMHKNNYINSPKILNSGLQVMRNKNIFFAGQITGVEGYLESAASGVVVAMAVNKFINKSKFKPLPKETVLGSLIDYITNSQHKKLKPMKANLGILPALDKVFENRSEKNLAFFHRAIEQLKLYLANN</sequence>
<dbReference type="GO" id="GO:0002098">
    <property type="term" value="P:tRNA wobble uridine modification"/>
    <property type="evidence" value="ECO:0007669"/>
    <property type="project" value="TreeGrafter"/>
</dbReference>
<dbReference type="GO" id="GO:0050660">
    <property type="term" value="F:flavin adenine dinucleotide binding"/>
    <property type="evidence" value="ECO:0007669"/>
    <property type="project" value="UniProtKB-UniRule"/>
</dbReference>
<evidence type="ECO:0000313" key="13">
    <source>
        <dbReference type="Proteomes" id="UP000254792"/>
    </source>
</evidence>
<evidence type="ECO:0000259" key="11">
    <source>
        <dbReference type="Pfam" id="PF01134"/>
    </source>
</evidence>
<keyword evidence="9 10" id="KW-0520">NAD</keyword>
<dbReference type="Gene3D" id="3.50.50.60">
    <property type="entry name" value="FAD/NAD(P)-binding domain"/>
    <property type="match status" value="2"/>
</dbReference>
<dbReference type="EC" id="2.1.1.74" evidence="10"/>
<keyword evidence="3 10" id="KW-0489">Methyltransferase</keyword>
<dbReference type="KEGG" id="salx:SALLE_v1c06580"/>
<dbReference type="InterPro" id="IPR002218">
    <property type="entry name" value="MnmG-rel"/>
</dbReference>
<dbReference type="NCBIfam" id="TIGR00137">
    <property type="entry name" value="gid_trmFO"/>
    <property type="match status" value="1"/>
</dbReference>
<reference evidence="12 13" key="1">
    <citation type="submission" date="2018-07" db="EMBL/GenBank/DDBJ databases">
        <title>Complete genome sequence of Spiroplasma alleghenense PLHS-1 (ATCC 51752).</title>
        <authorList>
            <person name="Chou L."/>
            <person name="Lee T.-Y."/>
            <person name="Tsai Y.-M."/>
            <person name="Kuo C.-H."/>
        </authorList>
    </citation>
    <scope>NUCLEOTIDE SEQUENCE [LARGE SCALE GENOMIC DNA]</scope>
    <source>
        <strain evidence="12 13">PLHS-1</strain>
    </source>
</reference>
<keyword evidence="6 10" id="KW-0819">tRNA processing</keyword>
<protein>
    <recommendedName>
        <fullName evidence="10">Methylenetetrahydrofolate--tRNA-(uracil-5-)-methyltransferase TrmFO</fullName>
        <ecNumber evidence="10">2.1.1.74</ecNumber>
    </recommendedName>
    <alternativeName>
        <fullName evidence="10">Folate-dependent tRNA (uracil-5-)-methyltransferase</fullName>
    </alternativeName>
    <alternativeName>
        <fullName evidence="10">Folate-dependent tRNA(M-5-U54)-methyltransferase</fullName>
    </alternativeName>
</protein>
<dbReference type="GO" id="GO:0047151">
    <property type="term" value="F:tRNA (uracil(54)-C5)-methyltransferase activity, 5,10-methylenetetrahydrofolate-dependent"/>
    <property type="evidence" value="ECO:0007669"/>
    <property type="project" value="UniProtKB-UniRule"/>
</dbReference>